<evidence type="ECO:0000256" key="1">
    <source>
        <dbReference type="SAM" id="SignalP"/>
    </source>
</evidence>
<evidence type="ECO:0000313" key="2">
    <source>
        <dbReference type="EMBL" id="TLU99036.1"/>
    </source>
</evidence>
<comment type="caution">
    <text evidence="2">The sequence shown here is derived from an EMBL/GenBank/DDBJ whole genome shotgun (WGS) entry which is preliminary data.</text>
</comment>
<dbReference type="OrthoDB" id="964101at2"/>
<dbReference type="Proteomes" id="UP000306402">
    <property type="component" value="Unassembled WGS sequence"/>
</dbReference>
<reference evidence="2 3" key="1">
    <citation type="submission" date="2019-05" db="EMBL/GenBank/DDBJ databases">
        <authorList>
            <person name="Qu J.-H."/>
        </authorList>
    </citation>
    <scope>NUCLEOTIDE SEQUENCE [LARGE SCALE GENOMIC DNA]</scope>
    <source>
        <strain evidence="2 3">T17</strain>
    </source>
</reference>
<keyword evidence="3" id="KW-1185">Reference proteome</keyword>
<proteinExistence type="predicted"/>
<keyword evidence="1" id="KW-0732">Signal</keyword>
<name>A0A5R9KSH1_9BACT</name>
<organism evidence="2 3">
    <name type="scientific">Dyadobacter luticola</name>
    <dbReference type="NCBI Taxonomy" id="1979387"/>
    <lineage>
        <taxon>Bacteria</taxon>
        <taxon>Pseudomonadati</taxon>
        <taxon>Bacteroidota</taxon>
        <taxon>Cytophagia</taxon>
        <taxon>Cytophagales</taxon>
        <taxon>Spirosomataceae</taxon>
        <taxon>Dyadobacter</taxon>
    </lineage>
</organism>
<dbReference type="EMBL" id="VCEJ01000005">
    <property type="protein sequence ID" value="TLU99036.1"/>
    <property type="molecule type" value="Genomic_DNA"/>
</dbReference>
<feature type="chain" id="PRO_5024454295" evidence="1">
    <location>
        <begin position="19"/>
        <end position="100"/>
    </location>
</feature>
<dbReference type="AlphaFoldDB" id="A0A5R9KSH1"/>
<sequence length="100" mass="11009">MFRTLCLILLTTFLICKATGVAGLLLAKQKASVTCESGTCDNENEETEVEKIGDDQLLTSHSLDFGKCCLAIPLKNAFSFTNQFQSETFYKLLSPPPELI</sequence>
<accession>A0A5R9KSH1</accession>
<protein>
    <submittedName>
        <fullName evidence="2">Uncharacterized protein</fullName>
    </submittedName>
</protein>
<dbReference type="RefSeq" id="WP_138367327.1">
    <property type="nucleotide sequence ID" value="NZ_VCEJ01000005.1"/>
</dbReference>
<evidence type="ECO:0000313" key="3">
    <source>
        <dbReference type="Proteomes" id="UP000306402"/>
    </source>
</evidence>
<gene>
    <name evidence="2" type="ORF">FEN17_20870</name>
</gene>
<feature type="signal peptide" evidence="1">
    <location>
        <begin position="1"/>
        <end position="18"/>
    </location>
</feature>